<proteinExistence type="predicted"/>
<evidence type="ECO:0000313" key="2">
    <source>
        <dbReference type="EMBL" id="OZY57467.1"/>
    </source>
</evidence>
<dbReference type="InterPro" id="IPR024467">
    <property type="entry name" value="Xre/MbcA/ParS-like_toxin-bd"/>
</dbReference>
<dbReference type="Pfam" id="PF09722">
    <property type="entry name" value="Xre_MbcA_ParS_C"/>
    <property type="match status" value="1"/>
</dbReference>
<dbReference type="Proteomes" id="UP000215788">
    <property type="component" value="Unassembled WGS sequence"/>
</dbReference>
<sequence>MLIEFDLNHNDAQALLRHCTEHKPNSEDFRENARLREALETLAEAINDAMSPSKDGPESSETIDPRLLDAAMAIFGDKKSAVDWLSQPLRALGAKRPRDAHIDDALTLLARIEHGFGA</sequence>
<accession>A0A266N656</accession>
<protein>
    <recommendedName>
        <fullName evidence="1">Antitoxin Xre/MbcA/ParS-like toxin-binding domain-containing protein</fullName>
    </recommendedName>
</protein>
<evidence type="ECO:0000259" key="1">
    <source>
        <dbReference type="Pfam" id="PF09722"/>
    </source>
</evidence>
<dbReference type="EMBL" id="NQKI01000051">
    <property type="protein sequence ID" value="OZY57467.1"/>
    <property type="molecule type" value="Genomic_DNA"/>
</dbReference>
<organism evidence="2 3">
    <name type="scientific">Pseudomonas lundensis</name>
    <dbReference type="NCBI Taxonomy" id="86185"/>
    <lineage>
        <taxon>Bacteria</taxon>
        <taxon>Pseudomonadati</taxon>
        <taxon>Pseudomonadota</taxon>
        <taxon>Gammaproteobacteria</taxon>
        <taxon>Pseudomonadales</taxon>
        <taxon>Pseudomonadaceae</taxon>
        <taxon>Pseudomonas</taxon>
    </lineage>
</organism>
<dbReference type="RefSeq" id="WP_094995180.1">
    <property type="nucleotide sequence ID" value="NZ_NQKI01000051.1"/>
</dbReference>
<comment type="caution">
    <text evidence="2">The sequence shown here is derived from an EMBL/GenBank/DDBJ whole genome shotgun (WGS) entry which is preliminary data.</text>
</comment>
<dbReference type="OrthoDB" id="7033280at2"/>
<dbReference type="AlphaFoldDB" id="A0A266N656"/>
<reference evidence="2 3" key="1">
    <citation type="submission" date="2017-08" db="EMBL/GenBank/DDBJ databases">
        <title>Genomic and metabolic characterisation of spoilage-associated Pseudomonas species.</title>
        <authorList>
            <person name="Stanborough T."/>
            <person name="Fegan N."/>
            <person name="Powell S.M."/>
            <person name="Singh T."/>
            <person name="Tamplin M.L."/>
            <person name="Chandry P.S."/>
        </authorList>
    </citation>
    <scope>NUCLEOTIDE SEQUENCE [LARGE SCALE GENOMIC DNA]</scope>
    <source>
        <strain evidence="2 3">L1802</strain>
    </source>
</reference>
<name>A0A266N656_9PSED</name>
<gene>
    <name evidence="2" type="ORF">CJF39_21160</name>
</gene>
<feature type="domain" description="Antitoxin Xre/MbcA/ParS-like toxin-binding" evidence="1">
    <location>
        <begin position="70"/>
        <end position="99"/>
    </location>
</feature>
<evidence type="ECO:0000313" key="3">
    <source>
        <dbReference type="Proteomes" id="UP000215788"/>
    </source>
</evidence>